<feature type="transmembrane region" description="Helical" evidence="1">
    <location>
        <begin position="39"/>
        <end position="59"/>
    </location>
</feature>
<sequence>MKSNIFRLELLLAAMLPVTAIFIVGVVGLEQRENTGVSLFLGVLFACAIAVFFAEIALVRFMQRATKNQYAQLVEVCQAYMAGQRERRAPLLRNNALSPLAQTLNALLDNVNVGIQQAQYTGKATNDAQQLELQIRQLVTDIKPIMDGNLRVRANVPAGRLGMVADICNALIEELANLAKWTRYSSEQVMSKTQSLLSSSVELAQTSEIQTTRFSDTTETVEKLVAFIQRLSSTLQLNVELIHEIRAMLLKRPELQKGSGESTLIVNTTQSLEDAQQQTRLLTRINTDTQRLEALLNELLVSAQANATLAESMISDLYAIAQRIHQSSASILQTAEHIHSLAKLAQQWNASIENFQLPEETLDYAVVGEDSTALRAPVPTDALGRRAE</sequence>
<evidence type="ECO:0000256" key="1">
    <source>
        <dbReference type="SAM" id="Phobius"/>
    </source>
</evidence>
<accession>A0ABQ3UXC9</accession>
<keyword evidence="3" id="KW-1185">Reference proteome</keyword>
<feature type="transmembrane region" description="Helical" evidence="1">
    <location>
        <begin position="7"/>
        <end position="27"/>
    </location>
</feature>
<evidence type="ECO:0008006" key="4">
    <source>
        <dbReference type="Google" id="ProtNLM"/>
    </source>
</evidence>
<dbReference type="EMBL" id="BNJG01000002">
    <property type="protein sequence ID" value="GHO57227.1"/>
    <property type="molecule type" value="Genomic_DNA"/>
</dbReference>
<gene>
    <name evidence="2" type="ORF">KSB_57020</name>
</gene>
<comment type="caution">
    <text evidence="2">The sequence shown here is derived from an EMBL/GenBank/DDBJ whole genome shotgun (WGS) entry which is preliminary data.</text>
</comment>
<dbReference type="RefSeq" id="WP_201373647.1">
    <property type="nucleotide sequence ID" value="NZ_BNJG01000002.1"/>
</dbReference>
<organism evidence="2 3">
    <name type="scientific">Ktedonobacter robiniae</name>
    <dbReference type="NCBI Taxonomy" id="2778365"/>
    <lineage>
        <taxon>Bacteria</taxon>
        <taxon>Bacillati</taxon>
        <taxon>Chloroflexota</taxon>
        <taxon>Ktedonobacteria</taxon>
        <taxon>Ktedonobacterales</taxon>
        <taxon>Ktedonobacteraceae</taxon>
        <taxon>Ktedonobacter</taxon>
    </lineage>
</organism>
<keyword evidence="1" id="KW-0812">Transmembrane</keyword>
<proteinExistence type="predicted"/>
<reference evidence="2 3" key="1">
    <citation type="journal article" date="2021" name="Int. J. Syst. Evol. Microbiol.">
        <title>Reticulibacter mediterranei gen. nov., sp. nov., within the new family Reticulibacteraceae fam. nov., and Ktedonospora formicarum gen. nov., sp. nov., Ktedonobacter robiniae sp. nov., Dictyobacter formicarum sp. nov. and Dictyobacter arantiisoli sp. nov., belonging to the class Ktedonobacteria.</title>
        <authorList>
            <person name="Yabe S."/>
            <person name="Zheng Y."/>
            <person name="Wang C.M."/>
            <person name="Sakai Y."/>
            <person name="Abe K."/>
            <person name="Yokota A."/>
            <person name="Donadio S."/>
            <person name="Cavaletti L."/>
            <person name="Monciardini P."/>
        </authorList>
    </citation>
    <scope>NUCLEOTIDE SEQUENCE [LARGE SCALE GENOMIC DNA]</scope>
    <source>
        <strain evidence="2 3">SOSP1-30</strain>
    </source>
</reference>
<keyword evidence="1" id="KW-1133">Transmembrane helix</keyword>
<evidence type="ECO:0000313" key="2">
    <source>
        <dbReference type="EMBL" id="GHO57227.1"/>
    </source>
</evidence>
<dbReference type="Proteomes" id="UP000654345">
    <property type="component" value="Unassembled WGS sequence"/>
</dbReference>
<name>A0ABQ3UXC9_9CHLR</name>
<evidence type="ECO:0000313" key="3">
    <source>
        <dbReference type="Proteomes" id="UP000654345"/>
    </source>
</evidence>
<protein>
    <recommendedName>
        <fullName evidence="4">HAMP domain-containing protein</fullName>
    </recommendedName>
</protein>
<keyword evidence="1" id="KW-0472">Membrane</keyword>
<dbReference type="Gene3D" id="1.10.287.950">
    <property type="entry name" value="Methyl-accepting chemotaxis protein"/>
    <property type="match status" value="1"/>
</dbReference>